<protein>
    <submittedName>
        <fullName evidence="1">DUF1643 domain-containing protein</fullName>
    </submittedName>
</protein>
<dbReference type="RefSeq" id="WP_034971530.1">
    <property type="nucleotide sequence ID" value="NZ_CP053842.1"/>
</dbReference>
<dbReference type="Pfam" id="PF07799">
    <property type="entry name" value="DUF1643"/>
    <property type="match status" value="1"/>
</dbReference>
<dbReference type="EMBL" id="CP063078">
    <property type="protein sequence ID" value="QOQ86927.1"/>
    <property type="molecule type" value="Genomic_DNA"/>
</dbReference>
<dbReference type="InterPro" id="IPR012441">
    <property type="entry name" value="DUF1643"/>
</dbReference>
<gene>
    <name evidence="1" type="ORF">IMC76_06860</name>
</gene>
<evidence type="ECO:0000313" key="2">
    <source>
        <dbReference type="Proteomes" id="UP000594749"/>
    </source>
</evidence>
<organism evidence="1 2">
    <name type="scientific">Campylobacter corcagiensis</name>
    <dbReference type="NCBI Taxonomy" id="1448857"/>
    <lineage>
        <taxon>Bacteria</taxon>
        <taxon>Pseudomonadati</taxon>
        <taxon>Campylobacterota</taxon>
        <taxon>Epsilonproteobacteria</taxon>
        <taxon>Campylobacterales</taxon>
        <taxon>Campylobacteraceae</taxon>
        <taxon>Campylobacter</taxon>
    </lineage>
</organism>
<dbReference type="AlphaFoldDB" id="A0A7M1LEC6"/>
<sequence length="158" mass="18169">MKSDAIFSKDRAYRYVLTRIWSKKSEEYANMIAFIGLNPSKANENENDRTITKCINFAKSWGYDGIYMLNLFAYVSTSPDNLYNDSIDPIGNENDKFILEYSKKADKVVCVWGNCGSFKNRSKDVLAKLDKKYCLKINKSNEPSHPLYLAADTKLIEF</sequence>
<name>A0A7M1LEC6_9BACT</name>
<proteinExistence type="predicted"/>
<reference evidence="1 2" key="1">
    <citation type="submission" date="2020-10" db="EMBL/GenBank/DDBJ databases">
        <title>Campylobacter and Helicobacter PacBio genomes.</title>
        <authorList>
            <person name="Lane C."/>
        </authorList>
    </citation>
    <scope>NUCLEOTIDE SEQUENCE [LARGE SCALE GENOMIC DNA]</scope>
    <source>
        <strain evidence="1 2">2016D-0077</strain>
    </source>
</reference>
<keyword evidence="2" id="KW-1185">Reference proteome</keyword>
<dbReference type="OrthoDB" id="9807577at2"/>
<dbReference type="Proteomes" id="UP000594749">
    <property type="component" value="Chromosome"/>
</dbReference>
<accession>A0A7M1LEC6</accession>
<evidence type="ECO:0000313" key="1">
    <source>
        <dbReference type="EMBL" id="QOQ86927.1"/>
    </source>
</evidence>